<feature type="transmembrane region" description="Helical" evidence="1">
    <location>
        <begin position="40"/>
        <end position="57"/>
    </location>
</feature>
<protein>
    <submittedName>
        <fullName evidence="2">Uncharacterized protein</fullName>
    </submittedName>
</protein>
<reference evidence="2 3" key="1">
    <citation type="submission" date="2016-10" db="EMBL/GenBank/DDBJ databases">
        <authorList>
            <person name="de Groot N.N."/>
        </authorList>
    </citation>
    <scope>NUCLEOTIDE SEQUENCE [LARGE SCALE GENOMIC DNA]</scope>
    <source>
        <strain evidence="2 3">DSM 43067</strain>
    </source>
</reference>
<dbReference type="Proteomes" id="UP000183413">
    <property type="component" value="Unassembled WGS sequence"/>
</dbReference>
<keyword evidence="1" id="KW-0812">Transmembrane</keyword>
<keyword evidence="1" id="KW-0472">Membrane</keyword>
<sequence>MSETIAAASRPAAARRLWPAALAVAMSAASWGGSETGEGVASLASALLLLPLLYLLVETFQWRRATWGVLAALIVAFTALKAVDVVEPAAVVAGVALAALVRGAVKGRLSRSGVLQAQAMAMIGFGAVALTGLVVAPDTGRYIVAAGWFAHGIWDLVHLKLDKVVLRSYAQWCAVVDVIIAAQLAFAL</sequence>
<evidence type="ECO:0000313" key="3">
    <source>
        <dbReference type="Proteomes" id="UP000183413"/>
    </source>
</evidence>
<feature type="transmembrane region" description="Helical" evidence="1">
    <location>
        <begin position="17"/>
        <end position="34"/>
    </location>
</feature>
<dbReference type="InParanoid" id="A0A1I5MBC9"/>
<dbReference type="EMBL" id="FOVH01000011">
    <property type="protein sequence ID" value="SFP06793.1"/>
    <property type="molecule type" value="Genomic_DNA"/>
</dbReference>
<dbReference type="GeneID" id="99653194"/>
<keyword evidence="3" id="KW-1185">Reference proteome</keyword>
<dbReference type="STRING" id="1993.SAMN04489713_111230"/>
<evidence type="ECO:0000256" key="1">
    <source>
        <dbReference type="SAM" id="Phobius"/>
    </source>
</evidence>
<feature type="transmembrane region" description="Helical" evidence="1">
    <location>
        <begin position="64"/>
        <end position="83"/>
    </location>
</feature>
<accession>A0A1I5MBC9</accession>
<dbReference type="eggNOG" id="ENOG5032RGE">
    <property type="taxonomic scope" value="Bacteria"/>
</dbReference>
<dbReference type="AlphaFoldDB" id="A0A1I5MBC9"/>
<proteinExistence type="predicted"/>
<keyword evidence="1" id="KW-1133">Transmembrane helix</keyword>
<evidence type="ECO:0000313" key="2">
    <source>
        <dbReference type="EMBL" id="SFP06793.1"/>
    </source>
</evidence>
<feature type="transmembrane region" description="Helical" evidence="1">
    <location>
        <begin position="117"/>
        <end position="136"/>
    </location>
</feature>
<name>A0A1I5MBC9_9ACTN</name>
<organism evidence="2 3">
    <name type="scientific">Actinomadura madurae</name>
    <dbReference type="NCBI Taxonomy" id="1993"/>
    <lineage>
        <taxon>Bacteria</taxon>
        <taxon>Bacillati</taxon>
        <taxon>Actinomycetota</taxon>
        <taxon>Actinomycetes</taxon>
        <taxon>Streptosporangiales</taxon>
        <taxon>Thermomonosporaceae</taxon>
        <taxon>Actinomadura</taxon>
    </lineage>
</organism>
<dbReference type="RefSeq" id="WP_075022875.1">
    <property type="nucleotide sequence ID" value="NZ_CP083237.1"/>
</dbReference>
<gene>
    <name evidence="2" type="ORF">SAMN04489713_111230</name>
</gene>